<name>A0ABR9GFE6_9GAMM</name>
<dbReference type="GO" id="GO:0005524">
    <property type="term" value="F:ATP binding"/>
    <property type="evidence" value="ECO:0007669"/>
    <property type="project" value="UniProtKB-KW"/>
</dbReference>
<keyword evidence="1" id="KW-0547">Nucleotide-binding</keyword>
<proteinExistence type="predicted"/>
<keyword evidence="1" id="KW-0067">ATP-binding</keyword>
<protein>
    <submittedName>
        <fullName evidence="1">ABC transporter ATP-binding protein</fullName>
    </submittedName>
</protein>
<reference evidence="1 2" key="1">
    <citation type="submission" date="2020-09" db="EMBL/GenBank/DDBJ databases">
        <title>Dyella sp. 7MK23 isolated from forest soil.</title>
        <authorList>
            <person name="Fu J."/>
        </authorList>
    </citation>
    <scope>NUCLEOTIDE SEQUENCE [LARGE SCALE GENOMIC DNA]</scope>
    <source>
        <strain evidence="1 2">7MK23</strain>
    </source>
</reference>
<dbReference type="Proteomes" id="UP000651010">
    <property type="component" value="Unassembled WGS sequence"/>
</dbReference>
<organism evidence="1 2">
    <name type="scientific">Dyella acidiphila</name>
    <dbReference type="NCBI Taxonomy" id="2775866"/>
    <lineage>
        <taxon>Bacteria</taxon>
        <taxon>Pseudomonadati</taxon>
        <taxon>Pseudomonadota</taxon>
        <taxon>Gammaproteobacteria</taxon>
        <taxon>Lysobacterales</taxon>
        <taxon>Rhodanobacteraceae</taxon>
        <taxon>Dyella</taxon>
    </lineage>
</organism>
<comment type="caution">
    <text evidence="1">The sequence shown here is derived from an EMBL/GenBank/DDBJ whole genome shotgun (WGS) entry which is preliminary data.</text>
</comment>
<evidence type="ECO:0000313" key="2">
    <source>
        <dbReference type="Proteomes" id="UP000651010"/>
    </source>
</evidence>
<sequence>MNYEISPLEGVRGIRFGMNFQAVRSLVGIDFKSFKRTASAVFPCDHFSEAGVFAYYDANGALEALELAEPAAPTFDGVNLLGLSFESVLALLESKDASVSKEADGAISLALGVSVYAPQALKDPTANCESVVVFKRGYYD</sequence>
<keyword evidence="2" id="KW-1185">Reference proteome</keyword>
<evidence type="ECO:0000313" key="1">
    <source>
        <dbReference type="EMBL" id="MBE1162757.1"/>
    </source>
</evidence>
<gene>
    <name evidence="1" type="ORF">IGX34_20425</name>
</gene>
<accession>A0ABR9GFE6</accession>
<dbReference type="EMBL" id="JACZZA010000016">
    <property type="protein sequence ID" value="MBE1162757.1"/>
    <property type="molecule type" value="Genomic_DNA"/>
</dbReference>
<dbReference type="RefSeq" id="WP_192557597.1">
    <property type="nucleotide sequence ID" value="NZ_JACZZA010000016.1"/>
</dbReference>